<dbReference type="Proteomes" id="UP001319870">
    <property type="component" value="Unassembled WGS sequence"/>
</dbReference>
<keyword evidence="2" id="KW-1185">Reference proteome</keyword>
<gene>
    <name evidence="1" type="ORF">LEP48_18010</name>
</gene>
<evidence type="ECO:0000313" key="2">
    <source>
        <dbReference type="Proteomes" id="UP001319870"/>
    </source>
</evidence>
<reference evidence="1 2" key="1">
    <citation type="submission" date="2021-09" db="EMBL/GenBank/DDBJ databases">
        <title>Isoptericola luteus sp. nov., a novel bacterium isolated from Harbin, the capital city of Heilongjiang province.</title>
        <authorList>
            <person name="Li J."/>
        </authorList>
    </citation>
    <scope>NUCLEOTIDE SEQUENCE [LARGE SCALE GENOMIC DNA]</scope>
    <source>
        <strain evidence="1 2">NEAU-Y5</strain>
    </source>
</reference>
<dbReference type="EMBL" id="JAIXCQ010000019">
    <property type="protein sequence ID" value="MCA5895228.1"/>
    <property type="molecule type" value="Genomic_DNA"/>
</dbReference>
<sequence length="85" mass="9022">MEATDRSTVDSKLTALANGSLDPGDAADWAMTALRDMDDDEDVDDAVMEALDKLSGADLLSGPGTYLHGPADFRTWLSEFRAAAS</sequence>
<dbReference type="RefSeq" id="WP_225566960.1">
    <property type="nucleotide sequence ID" value="NZ_JAIXCQ010000019.1"/>
</dbReference>
<proteinExistence type="predicted"/>
<accession>A0ABS7ZK16</accession>
<organism evidence="1 2">
    <name type="scientific">Isoptericola luteus</name>
    <dbReference type="NCBI Taxonomy" id="2879484"/>
    <lineage>
        <taxon>Bacteria</taxon>
        <taxon>Bacillati</taxon>
        <taxon>Actinomycetota</taxon>
        <taxon>Actinomycetes</taxon>
        <taxon>Micrococcales</taxon>
        <taxon>Promicromonosporaceae</taxon>
        <taxon>Isoptericola</taxon>
    </lineage>
</organism>
<name>A0ABS7ZK16_9MICO</name>
<comment type="caution">
    <text evidence="1">The sequence shown here is derived from an EMBL/GenBank/DDBJ whole genome shotgun (WGS) entry which is preliminary data.</text>
</comment>
<protein>
    <submittedName>
        <fullName evidence="1">Uncharacterized protein</fullName>
    </submittedName>
</protein>
<evidence type="ECO:0000313" key="1">
    <source>
        <dbReference type="EMBL" id="MCA5895228.1"/>
    </source>
</evidence>